<protein>
    <submittedName>
        <fullName evidence="1">Uncharacterized protein</fullName>
    </submittedName>
</protein>
<evidence type="ECO:0000313" key="2">
    <source>
        <dbReference type="Proteomes" id="UP001164539"/>
    </source>
</evidence>
<name>A0ACC1WYA3_MELAZ</name>
<reference evidence="1 2" key="1">
    <citation type="journal article" date="2023" name="Science">
        <title>Complex scaffold remodeling in plant triterpene biosynthesis.</title>
        <authorList>
            <person name="De La Pena R."/>
            <person name="Hodgson H."/>
            <person name="Liu J.C."/>
            <person name="Stephenson M.J."/>
            <person name="Martin A.C."/>
            <person name="Owen C."/>
            <person name="Harkess A."/>
            <person name="Leebens-Mack J."/>
            <person name="Jimenez L.E."/>
            <person name="Osbourn A."/>
            <person name="Sattely E.S."/>
        </authorList>
    </citation>
    <scope>NUCLEOTIDE SEQUENCE [LARGE SCALE GENOMIC DNA]</scope>
    <source>
        <strain evidence="2">cv. JPN11</strain>
        <tissue evidence="1">Leaf</tissue>
    </source>
</reference>
<accession>A0ACC1WYA3</accession>
<dbReference type="EMBL" id="CM051406">
    <property type="protein sequence ID" value="KAJ4703859.1"/>
    <property type="molecule type" value="Genomic_DNA"/>
</dbReference>
<keyword evidence="2" id="KW-1185">Reference proteome</keyword>
<evidence type="ECO:0000313" key="1">
    <source>
        <dbReference type="EMBL" id="KAJ4703859.1"/>
    </source>
</evidence>
<comment type="caution">
    <text evidence="1">The sequence shown here is derived from an EMBL/GenBank/DDBJ whole genome shotgun (WGS) entry which is preliminary data.</text>
</comment>
<proteinExistence type="predicted"/>
<gene>
    <name evidence="1" type="ORF">OWV82_023697</name>
</gene>
<dbReference type="Proteomes" id="UP001164539">
    <property type="component" value="Chromosome 13"/>
</dbReference>
<organism evidence="1 2">
    <name type="scientific">Melia azedarach</name>
    <name type="common">Chinaberry tree</name>
    <dbReference type="NCBI Taxonomy" id="155640"/>
    <lineage>
        <taxon>Eukaryota</taxon>
        <taxon>Viridiplantae</taxon>
        <taxon>Streptophyta</taxon>
        <taxon>Embryophyta</taxon>
        <taxon>Tracheophyta</taxon>
        <taxon>Spermatophyta</taxon>
        <taxon>Magnoliopsida</taxon>
        <taxon>eudicotyledons</taxon>
        <taxon>Gunneridae</taxon>
        <taxon>Pentapetalae</taxon>
        <taxon>rosids</taxon>
        <taxon>malvids</taxon>
        <taxon>Sapindales</taxon>
        <taxon>Meliaceae</taxon>
        <taxon>Melia</taxon>
    </lineage>
</organism>
<sequence length="456" mass="52482">MGKTTSSRIPLLFQSRLLCFSLLYLFTTLFLALHKSLFPTQCLFNSSSFDPVETPLFSYPSSYGEHKYALPASHSSCSSPVFFSDYKVVFKEIQDLCENSSVFIPVLRYMQGNADSFAGNFTTQKRISYFNHQNDSVEVPCGFFKKFPISDSDRVAMENCDGVVVVSAIFNNHDKIRQPRGLGSKTLDTVCFFMFVDDKTLKGLEYYQLVSEHSYENKIGVWRIVKVSSKNLYGNPAMNGVIPKYLVHRLFPNSKFSIWVDAKLQLMVDPLLLIHALVVSENVDMAISKHPFFVHTMEEAMATARWKKWRVVNALLKQMETYCENGLQPWNPSKLPYPSDVPDSALIVRKHGMKSNLFSCLVFNELEAFNPRDQLAFAFVRDKMRPKMKLNMFEEEVFEQICLEYRHNLERIGISETEEEGFKGKRESNVFFNINGSCCSSCCQKYLKKMWGESHY</sequence>